<proteinExistence type="predicted"/>
<sequence length="55" mass="6394">MTLQKGTAWHVPSRQKSDQPPGSGYAKYENLLPYNGKPVKEECAFRQVKWFRNLL</sequence>
<dbReference type="EMBL" id="AWSV01000024">
    <property type="protein sequence ID" value="ERI88753.1"/>
    <property type="molecule type" value="Genomic_DNA"/>
</dbReference>
<accession>U2CXG0</accession>
<organism evidence="2 3">
    <name type="scientific">Bacteroides pyogenes F0041</name>
    <dbReference type="NCBI Taxonomy" id="1321819"/>
    <lineage>
        <taxon>Bacteria</taxon>
        <taxon>Pseudomonadati</taxon>
        <taxon>Bacteroidota</taxon>
        <taxon>Bacteroidia</taxon>
        <taxon>Bacteroidales</taxon>
        <taxon>Bacteroidaceae</taxon>
        <taxon>Bacteroides</taxon>
    </lineage>
</organism>
<evidence type="ECO:0000313" key="2">
    <source>
        <dbReference type="EMBL" id="ERI88753.1"/>
    </source>
</evidence>
<gene>
    <name evidence="2" type="ORF">HMPREF1981_00315</name>
</gene>
<evidence type="ECO:0000256" key="1">
    <source>
        <dbReference type="SAM" id="MobiDB-lite"/>
    </source>
</evidence>
<dbReference type="Proteomes" id="UP000016496">
    <property type="component" value="Unassembled WGS sequence"/>
</dbReference>
<comment type="caution">
    <text evidence="2">The sequence shown here is derived from an EMBL/GenBank/DDBJ whole genome shotgun (WGS) entry which is preliminary data.</text>
</comment>
<dbReference type="HOGENOM" id="CLU_3022500_0_0_10"/>
<evidence type="ECO:0000313" key="3">
    <source>
        <dbReference type="Proteomes" id="UP000016496"/>
    </source>
</evidence>
<reference evidence="2 3" key="1">
    <citation type="submission" date="2013-08" db="EMBL/GenBank/DDBJ databases">
        <authorList>
            <person name="Weinstock G."/>
            <person name="Sodergren E."/>
            <person name="Wylie T."/>
            <person name="Fulton L."/>
            <person name="Fulton R."/>
            <person name="Fronick C."/>
            <person name="O'Laughlin M."/>
            <person name="Godfrey J."/>
            <person name="Miner T."/>
            <person name="Herter B."/>
            <person name="Appelbaum E."/>
            <person name="Cordes M."/>
            <person name="Lek S."/>
            <person name="Wollam A."/>
            <person name="Pepin K.H."/>
            <person name="Palsikar V.B."/>
            <person name="Mitreva M."/>
            <person name="Wilson R.K."/>
        </authorList>
    </citation>
    <scope>NUCLEOTIDE SEQUENCE [LARGE SCALE GENOMIC DNA]</scope>
    <source>
        <strain evidence="2 3">F0041</strain>
    </source>
</reference>
<dbReference type="AlphaFoldDB" id="U2CXG0"/>
<name>U2CXG0_9BACE</name>
<protein>
    <submittedName>
        <fullName evidence="2">Uncharacterized protein</fullName>
    </submittedName>
</protein>
<dbReference type="PATRIC" id="fig|1321819.3.peg.296"/>
<feature type="region of interest" description="Disordered" evidence="1">
    <location>
        <begin position="1"/>
        <end position="24"/>
    </location>
</feature>